<protein>
    <submittedName>
        <fullName evidence="2">Uncharacterized protein</fullName>
    </submittedName>
</protein>
<gene>
    <name evidence="2" type="ORF">GCM10017559_54930</name>
</gene>
<organism evidence="2 3">
    <name type="scientific">Streptosporangium longisporum</name>
    <dbReference type="NCBI Taxonomy" id="46187"/>
    <lineage>
        <taxon>Bacteria</taxon>
        <taxon>Bacillati</taxon>
        <taxon>Actinomycetota</taxon>
        <taxon>Actinomycetes</taxon>
        <taxon>Streptosporangiales</taxon>
        <taxon>Streptosporangiaceae</taxon>
        <taxon>Streptosporangium</taxon>
    </lineage>
</organism>
<keyword evidence="3" id="KW-1185">Reference proteome</keyword>
<name>A0ABN3Y8I9_9ACTN</name>
<evidence type="ECO:0000313" key="3">
    <source>
        <dbReference type="Proteomes" id="UP001499930"/>
    </source>
</evidence>
<feature type="compositionally biased region" description="Basic and acidic residues" evidence="1">
    <location>
        <begin position="63"/>
        <end position="72"/>
    </location>
</feature>
<dbReference type="EMBL" id="BAAAWD010000015">
    <property type="protein sequence ID" value="GAA3022787.1"/>
    <property type="molecule type" value="Genomic_DNA"/>
</dbReference>
<sequence length="72" mass="7531">MGPADRTGKSSVRYCPGGRSGLAARRRPKNPGETMPMTPTSCVTGSPDRPVRPVPGGRGGPRTGRDANGRDR</sequence>
<comment type="caution">
    <text evidence="2">The sequence shown here is derived from an EMBL/GenBank/DDBJ whole genome shotgun (WGS) entry which is preliminary data.</text>
</comment>
<accession>A0ABN3Y8I9</accession>
<evidence type="ECO:0000313" key="2">
    <source>
        <dbReference type="EMBL" id="GAA3022787.1"/>
    </source>
</evidence>
<dbReference type="Proteomes" id="UP001499930">
    <property type="component" value="Unassembled WGS sequence"/>
</dbReference>
<proteinExistence type="predicted"/>
<evidence type="ECO:0000256" key="1">
    <source>
        <dbReference type="SAM" id="MobiDB-lite"/>
    </source>
</evidence>
<feature type="region of interest" description="Disordered" evidence="1">
    <location>
        <begin position="1"/>
        <end position="72"/>
    </location>
</feature>
<reference evidence="2 3" key="1">
    <citation type="journal article" date="2019" name="Int. J. Syst. Evol. Microbiol.">
        <title>The Global Catalogue of Microorganisms (GCM) 10K type strain sequencing project: providing services to taxonomists for standard genome sequencing and annotation.</title>
        <authorList>
            <consortium name="The Broad Institute Genomics Platform"/>
            <consortium name="The Broad Institute Genome Sequencing Center for Infectious Disease"/>
            <person name="Wu L."/>
            <person name="Ma J."/>
        </authorList>
    </citation>
    <scope>NUCLEOTIDE SEQUENCE [LARGE SCALE GENOMIC DNA]</scope>
    <source>
        <strain evidence="2 3">JCM 3106</strain>
    </source>
</reference>